<accession>A0ACB9X4M9</accession>
<name>A0ACB9X4M9_CHAAC</name>
<comment type="caution">
    <text evidence="1">The sequence shown here is derived from an EMBL/GenBank/DDBJ whole genome shotgun (WGS) entry which is preliminary data.</text>
</comment>
<gene>
    <name evidence="1" type="ORF">KUCAC02_028850</name>
</gene>
<dbReference type="EMBL" id="CM043793">
    <property type="protein sequence ID" value="KAI4820892.1"/>
    <property type="molecule type" value="Genomic_DNA"/>
</dbReference>
<reference evidence="1" key="1">
    <citation type="submission" date="2022-05" db="EMBL/GenBank/DDBJ databases">
        <title>Chromosome-level genome of Chaenocephalus aceratus.</title>
        <authorList>
            <person name="Park H."/>
        </authorList>
    </citation>
    <scope>NUCLEOTIDE SEQUENCE</scope>
    <source>
        <strain evidence="1">KU_202001</strain>
    </source>
</reference>
<proteinExistence type="predicted"/>
<organism evidence="1 2">
    <name type="scientific">Chaenocephalus aceratus</name>
    <name type="common">Blackfin icefish</name>
    <name type="synonym">Chaenichthys aceratus</name>
    <dbReference type="NCBI Taxonomy" id="36190"/>
    <lineage>
        <taxon>Eukaryota</taxon>
        <taxon>Metazoa</taxon>
        <taxon>Chordata</taxon>
        <taxon>Craniata</taxon>
        <taxon>Vertebrata</taxon>
        <taxon>Euteleostomi</taxon>
        <taxon>Actinopterygii</taxon>
        <taxon>Neopterygii</taxon>
        <taxon>Teleostei</taxon>
        <taxon>Neoteleostei</taxon>
        <taxon>Acanthomorphata</taxon>
        <taxon>Eupercaria</taxon>
        <taxon>Perciformes</taxon>
        <taxon>Notothenioidei</taxon>
        <taxon>Channichthyidae</taxon>
        <taxon>Chaenocephalus</taxon>
    </lineage>
</organism>
<sequence>MDPVISSVYWLSSLPLTPSLLWALFLLDRWWTVDGLLQTADPERDGAMEVETVGERIVLYILNRVVYRAQEMSSEELPFLCHGEKDHAKILWRHGEAVGFYSVKRQGTLCSSYSTRSYQLTVMDSIFVRKSQRGNGFGLQMLEDFVLSSKEDCLGLRYPLTKPMYKVCEKYLCQYPEDTHLLWEVESIGAPNQRTNISSRIQAMDQIAVSKSLTFTEESLVITEMTEKDVVMEAISTQIKEAESMECTVEIVEEVTVLSATKVSEAEVPPTARGRSSGSKRRKMAEKIAEDKSEKIIRIEDIEAETPREEHVAESLQTEDVISVVPGEQGQEVVDTEATILGRPDGGDAPQDPNTCSHDSQIAVENVASGIEGDTAALPLCGDISLEPRKQKLCTAWNRQQQLNSKWSVYQHMQQQRTVKLKKQEEPLTTRKYTRRSQRVREEVDAVSAPEAVTGGEAQEEKTSVKEDVVAGEELAEDKLEGNEEETEKQQEELELTAETAATPGHEEEKVPDERETKQTGDEATQNKPDKRALRGRYKVATKQSRDVQKQEEEPLGEGEQRADAPTEEHQQVGEEADKTEGEISTEEKTVAAEETVPKAEEVAPSTEVTVEEVKEVKVEEVTVEEVQVEEESTEPEQEAVVTPEEDPREPGEPQEKDTSSEIPKLQKATVILVDIKTTSHHLSAKEADEAVGGETAAPEEQHGEEAGGKQEHSSEGSAETGEKQELEDNSEEAEEKQSAIVAEKEMVIETREEKPAEESEGQQQLDDTMGEDDTTGEDGTMGEDSGAQKVEEAETDPAEEEQREAKEAVTAPVESADICAEREEDVPDHAEESLPPAEEGDEPMSLGEEDTPVVVTRALRNRAKRSAATPRPASEREERLEPKEGVEKALQRRVLMEVMEKKQGWDQQRSHQQKRTRRKPRKLMLRILWSKKESLTLLLTRLHSQLLSKRATPSVEEQPSEEPDLQETLRNDAQEQTPATAQENAPEPEVVTWKRRKEKQTRRSSRKQAAEATPRTRAARSKQKKGDGEKEAASEIQEEEPAVEVRVLRRGRKKKEEQAGEDTETTEEAVPTPGTVEEEQPTSTSEGAESAQETVETAEGDEAKVATELWEAEGSLLQRDVPPREPAHSGRPRKKLPERQKPRKRKLCRRKLQTQKSAQTRRSRKRMERKNSQRWRRGEEEPEAEQETVGEEECASGEETAADRLNAGQQDDEEEVAGGGSAQEEEPVIETRVLRKGRKSAAAAPSRTSRRAQHQKEEEAPAPEDTQAEEEEGSSRACRRQQKDQEVEDSPRRSVTEEAKSGLQREGAARATPGRKPKRISRI</sequence>
<evidence type="ECO:0000313" key="1">
    <source>
        <dbReference type="EMBL" id="KAI4820892.1"/>
    </source>
</evidence>
<evidence type="ECO:0000313" key="2">
    <source>
        <dbReference type="Proteomes" id="UP001057452"/>
    </source>
</evidence>
<dbReference type="Proteomes" id="UP001057452">
    <property type="component" value="Chromosome 9"/>
</dbReference>
<keyword evidence="2" id="KW-1185">Reference proteome</keyword>
<protein>
    <submittedName>
        <fullName evidence="1">Uncharacterized protein</fullName>
    </submittedName>
</protein>